<comment type="caution">
    <text evidence="2">The sequence shown here is derived from an EMBL/GenBank/DDBJ whole genome shotgun (WGS) entry which is preliminary data.</text>
</comment>
<dbReference type="AlphaFoldDB" id="A0A8H3GU29"/>
<gene>
    <name evidence="2" type="ORF">RDB_LOCUS103398</name>
</gene>
<feature type="region of interest" description="Disordered" evidence="1">
    <location>
        <begin position="1"/>
        <end position="25"/>
    </location>
</feature>
<evidence type="ECO:0000256" key="1">
    <source>
        <dbReference type="SAM" id="MobiDB-lite"/>
    </source>
</evidence>
<evidence type="ECO:0000313" key="2">
    <source>
        <dbReference type="EMBL" id="CAE6468386.1"/>
    </source>
</evidence>
<dbReference type="Proteomes" id="UP000663843">
    <property type="component" value="Unassembled WGS sequence"/>
</dbReference>
<evidence type="ECO:0000313" key="3">
    <source>
        <dbReference type="Proteomes" id="UP000663843"/>
    </source>
</evidence>
<name>A0A8H3GU29_9AGAM</name>
<proteinExistence type="predicted"/>
<protein>
    <submittedName>
        <fullName evidence="2">Uncharacterized protein</fullName>
    </submittedName>
</protein>
<sequence>MSRRTVHMSPSRDSPHGLRNGSTSSDGITTASVVTDASILAKQDFASWATRFRLDRNSNIRSVIASTQNFQHIRDSGRRRFTIGHDGYGLWTSPKASPAQFVFGVFHFQKIHFKIVAGVWQEHTIRLYEIGRCSIALSAQAIQLYLVLRDIHHLARHILRNSENPCKVCRSESLRSHLLYGTQVRMRSIEEDLTESGQQPPRQGRANTQQVAVLEASSIFLIPITVYLQKFPDNATLATK</sequence>
<organism evidence="2 3">
    <name type="scientific">Rhizoctonia solani</name>
    <dbReference type="NCBI Taxonomy" id="456999"/>
    <lineage>
        <taxon>Eukaryota</taxon>
        <taxon>Fungi</taxon>
        <taxon>Dikarya</taxon>
        <taxon>Basidiomycota</taxon>
        <taxon>Agaricomycotina</taxon>
        <taxon>Agaricomycetes</taxon>
        <taxon>Cantharellales</taxon>
        <taxon>Ceratobasidiaceae</taxon>
        <taxon>Rhizoctonia</taxon>
    </lineage>
</organism>
<reference evidence="2" key="1">
    <citation type="submission" date="2021-01" db="EMBL/GenBank/DDBJ databases">
        <authorList>
            <person name="Kaushik A."/>
        </authorList>
    </citation>
    <scope>NUCLEOTIDE SEQUENCE</scope>
    <source>
        <strain evidence="2">AG2-2IIIB</strain>
    </source>
</reference>
<dbReference type="EMBL" id="CAJMWT010003294">
    <property type="protein sequence ID" value="CAE6468386.1"/>
    <property type="molecule type" value="Genomic_DNA"/>
</dbReference>
<accession>A0A8H3GU29</accession>